<evidence type="ECO:0000256" key="6">
    <source>
        <dbReference type="ARBA" id="ARBA00022884"/>
    </source>
</evidence>
<gene>
    <name evidence="7 11" type="primary">rsmA</name>
    <name evidence="7" type="synonym">ksgA</name>
    <name evidence="11" type="ORF">FEF22_000555</name>
</gene>
<evidence type="ECO:0000256" key="7">
    <source>
        <dbReference type="HAMAP-Rule" id="MF_00607"/>
    </source>
</evidence>
<keyword evidence="9" id="KW-1133">Transmembrane helix</keyword>
<comment type="subcellular location">
    <subcellularLocation>
        <location evidence="7">Cytoplasm</location>
    </subcellularLocation>
</comment>
<dbReference type="InterPro" id="IPR023165">
    <property type="entry name" value="rRNA_Ade_diMease-like_C"/>
</dbReference>
<comment type="catalytic activity">
    <reaction evidence="7">
        <text>adenosine(1518)/adenosine(1519) in 16S rRNA + 4 S-adenosyl-L-methionine = N(6)-dimethyladenosine(1518)/N(6)-dimethyladenosine(1519) in 16S rRNA + 4 S-adenosyl-L-homocysteine + 4 H(+)</text>
        <dbReference type="Rhea" id="RHEA:19609"/>
        <dbReference type="Rhea" id="RHEA-COMP:10232"/>
        <dbReference type="Rhea" id="RHEA-COMP:10233"/>
        <dbReference type="ChEBI" id="CHEBI:15378"/>
        <dbReference type="ChEBI" id="CHEBI:57856"/>
        <dbReference type="ChEBI" id="CHEBI:59789"/>
        <dbReference type="ChEBI" id="CHEBI:74411"/>
        <dbReference type="ChEBI" id="CHEBI:74493"/>
        <dbReference type="EC" id="2.1.1.182"/>
    </reaction>
</comment>
<feature type="binding site" evidence="7 8">
    <location>
        <position position="84"/>
    </location>
    <ligand>
        <name>S-adenosyl-L-methionine</name>
        <dbReference type="ChEBI" id="CHEBI:59789"/>
    </ligand>
</feature>
<dbReference type="PROSITE" id="PS01131">
    <property type="entry name" value="RRNA_A_DIMETH"/>
    <property type="match status" value="1"/>
</dbReference>
<evidence type="ECO:0000259" key="10">
    <source>
        <dbReference type="SMART" id="SM00650"/>
    </source>
</evidence>
<dbReference type="HAMAP" id="MF_00607">
    <property type="entry name" value="16SrRNA_methyltr_A"/>
    <property type="match status" value="1"/>
</dbReference>
<keyword evidence="1 7" id="KW-0963">Cytoplasm</keyword>
<keyword evidence="2 7" id="KW-0698">rRNA processing</keyword>
<evidence type="ECO:0000256" key="8">
    <source>
        <dbReference type="PROSITE-ProRule" id="PRU01026"/>
    </source>
</evidence>
<keyword evidence="6 7" id="KW-0694">RNA-binding</keyword>
<feature type="binding site" evidence="7 8">
    <location>
        <position position="108"/>
    </location>
    <ligand>
        <name>S-adenosyl-L-methionine</name>
        <dbReference type="ChEBI" id="CHEBI:59789"/>
    </ligand>
</feature>
<dbReference type="GO" id="GO:0052908">
    <property type="term" value="F:16S rRNA (adenine(1518)-N(6)/adenine(1519)-N(6))-dimethyltransferase activity"/>
    <property type="evidence" value="ECO:0007669"/>
    <property type="project" value="UniProtKB-EC"/>
</dbReference>
<keyword evidence="3 7" id="KW-0489">Methyltransferase</keyword>
<evidence type="ECO:0000256" key="9">
    <source>
        <dbReference type="SAM" id="Phobius"/>
    </source>
</evidence>
<feature type="binding site" evidence="7 8">
    <location>
        <position position="61"/>
    </location>
    <ligand>
        <name>S-adenosyl-L-methionine</name>
        <dbReference type="ChEBI" id="CHEBI:59789"/>
    </ligand>
</feature>
<dbReference type="SMART" id="SM00650">
    <property type="entry name" value="rADc"/>
    <property type="match status" value="1"/>
</dbReference>
<dbReference type="PANTHER" id="PTHR11727">
    <property type="entry name" value="DIMETHYLADENOSINE TRANSFERASE"/>
    <property type="match status" value="1"/>
</dbReference>
<dbReference type="InterPro" id="IPR020596">
    <property type="entry name" value="rRNA_Ade_Mease_Trfase_CS"/>
</dbReference>
<evidence type="ECO:0000256" key="2">
    <source>
        <dbReference type="ARBA" id="ARBA00022552"/>
    </source>
</evidence>
<evidence type="ECO:0000256" key="3">
    <source>
        <dbReference type="ARBA" id="ARBA00022603"/>
    </source>
</evidence>
<keyword evidence="12" id="KW-1185">Reference proteome</keyword>
<organism evidence="11 12">
    <name type="scientific">Texas Phoenix palm phytoplasma</name>
    <dbReference type="NCBI Taxonomy" id="176709"/>
    <lineage>
        <taxon>Bacteria</taxon>
        <taxon>Bacillati</taxon>
        <taxon>Mycoplasmatota</taxon>
        <taxon>Mollicutes</taxon>
        <taxon>Acholeplasmatales</taxon>
        <taxon>Acholeplasmataceae</taxon>
        <taxon>Candidatus Phytoplasma</taxon>
        <taxon>16SrIV (Coconut lethal yellows group)</taxon>
    </lineage>
</organism>
<keyword evidence="4 7" id="KW-0808">Transferase</keyword>
<comment type="function">
    <text evidence="7">Specifically dimethylates two adjacent adenosines (A1518 and A1519) in the loop of a conserved hairpin near the 3'-end of 16S rRNA in the 30S particle. May play a critical role in biogenesis of 30S subunits.</text>
</comment>
<keyword evidence="9" id="KW-0472">Membrane</keyword>
<dbReference type="InterPro" id="IPR011530">
    <property type="entry name" value="rRNA_adenine_dimethylase"/>
</dbReference>
<evidence type="ECO:0000256" key="1">
    <source>
        <dbReference type="ARBA" id="ARBA00022490"/>
    </source>
</evidence>
<protein>
    <recommendedName>
        <fullName evidence="7">Ribosomal RNA small subunit methyltransferase A</fullName>
        <ecNumber evidence="7">2.1.1.182</ecNumber>
    </recommendedName>
    <alternativeName>
        <fullName evidence="7">16S rRNA (adenine(1518)-N(6)/adenine(1519)-N(6))-dimethyltransferase</fullName>
    </alternativeName>
    <alternativeName>
        <fullName evidence="7">16S rRNA dimethyladenosine transferase</fullName>
    </alternativeName>
    <alternativeName>
        <fullName evidence="7">16S rRNA dimethylase</fullName>
    </alternativeName>
    <alternativeName>
        <fullName evidence="7">S-adenosylmethionine-6-N', N'-adenosyl(rRNA) dimethyltransferase</fullName>
    </alternativeName>
</protein>
<evidence type="ECO:0000313" key="12">
    <source>
        <dbReference type="Proteomes" id="UP001192346"/>
    </source>
</evidence>
<evidence type="ECO:0000313" key="11">
    <source>
        <dbReference type="EMBL" id="MBP3059279.1"/>
    </source>
</evidence>
<keyword evidence="9" id="KW-0812">Transmembrane</keyword>
<reference evidence="11" key="1">
    <citation type="submission" date="2019-10" db="EMBL/GenBank/DDBJ databases">
        <title>Whole Genome Sequencing and Characterization of Texas Phoenix Palm Decline Phytoplasma Belongs to Lethal Yellowing (16SrIV) Group.</title>
        <authorList>
            <person name="Bao M."/>
        </authorList>
    </citation>
    <scope>NUCLEOTIDE SEQUENCE [LARGE SCALE GENOMIC DNA]</scope>
    <source>
        <strain evidence="11">ACPD</strain>
    </source>
</reference>
<name>A0ABS5BIA4_9MOLU</name>
<feature type="binding site" evidence="7 8">
    <location>
        <position position="14"/>
    </location>
    <ligand>
        <name>S-adenosyl-L-methionine</name>
        <dbReference type="ChEBI" id="CHEBI:59789"/>
    </ligand>
</feature>
<dbReference type="InterPro" id="IPR001737">
    <property type="entry name" value="KsgA/Erm"/>
</dbReference>
<sequence>MNKKHIFKKQYGQHFLKDINLLRTIVNSSNLENENVVEIGPGKGALTQFIVPKAKQFLAYEIDSSLKEFLKFDLYSNFNIIYDDFLNRDLKKDFYKYFKKEKVILIGNLPYYIATPLLFKVLFLSQVKSFTFMLQKEIALRILSKEKLKSFNFLSVIFQSFTKIQKIKFVKRTMFFPVPKVDSIVLKFEKKTFDKQRQYFLENKFLKFVKASFIQKRKTLINNLNIYFNISKIELLKFFDKYQISSNIRAEEIDVITFQFISESFFLFFNL</sequence>
<feature type="domain" description="Ribosomal RNA adenine methylase transferase N-terminal" evidence="10">
    <location>
        <begin position="21"/>
        <end position="192"/>
    </location>
</feature>
<dbReference type="Gene3D" id="1.10.8.100">
    <property type="entry name" value="Ribosomal RNA adenine dimethylase-like, domain 2"/>
    <property type="match status" value="1"/>
</dbReference>
<dbReference type="Proteomes" id="UP001192346">
    <property type="component" value="Unassembled WGS sequence"/>
</dbReference>
<dbReference type="Pfam" id="PF00398">
    <property type="entry name" value="RrnaAD"/>
    <property type="match status" value="1"/>
</dbReference>
<feature type="transmembrane region" description="Helical" evidence="9">
    <location>
        <begin position="103"/>
        <end position="123"/>
    </location>
</feature>
<feature type="binding site" evidence="7 8">
    <location>
        <position position="40"/>
    </location>
    <ligand>
        <name>S-adenosyl-L-methionine</name>
        <dbReference type="ChEBI" id="CHEBI:59789"/>
    </ligand>
</feature>
<dbReference type="Gene3D" id="3.40.50.150">
    <property type="entry name" value="Vaccinia Virus protein VP39"/>
    <property type="match status" value="1"/>
</dbReference>
<dbReference type="InterPro" id="IPR020598">
    <property type="entry name" value="rRNA_Ade_methylase_Trfase_N"/>
</dbReference>
<dbReference type="SUPFAM" id="SSF53335">
    <property type="entry name" value="S-adenosyl-L-methionine-dependent methyltransferases"/>
    <property type="match status" value="1"/>
</dbReference>
<accession>A0ABS5BIA4</accession>
<dbReference type="InterPro" id="IPR029063">
    <property type="entry name" value="SAM-dependent_MTases_sf"/>
</dbReference>
<dbReference type="PROSITE" id="PS51689">
    <property type="entry name" value="SAM_RNA_A_N6_MT"/>
    <property type="match status" value="1"/>
</dbReference>
<dbReference type="EMBL" id="VBRA02000005">
    <property type="protein sequence ID" value="MBP3059279.1"/>
    <property type="molecule type" value="Genomic_DNA"/>
</dbReference>
<dbReference type="PANTHER" id="PTHR11727:SF7">
    <property type="entry name" value="DIMETHYLADENOSINE TRANSFERASE-RELATED"/>
    <property type="match status" value="1"/>
</dbReference>
<dbReference type="NCBIfam" id="TIGR00755">
    <property type="entry name" value="ksgA"/>
    <property type="match status" value="1"/>
</dbReference>
<keyword evidence="5 7" id="KW-0949">S-adenosyl-L-methionine</keyword>
<dbReference type="EC" id="2.1.1.182" evidence="7"/>
<evidence type="ECO:0000256" key="5">
    <source>
        <dbReference type="ARBA" id="ARBA00022691"/>
    </source>
</evidence>
<evidence type="ECO:0000256" key="4">
    <source>
        <dbReference type="ARBA" id="ARBA00022679"/>
    </source>
</evidence>
<comment type="similarity">
    <text evidence="7">Belongs to the class I-like SAM-binding methyltransferase superfamily. rRNA adenine N(6)-methyltransferase family. RsmA subfamily.</text>
</comment>
<feature type="binding site" evidence="7 8">
    <location>
        <position position="16"/>
    </location>
    <ligand>
        <name>S-adenosyl-L-methionine</name>
        <dbReference type="ChEBI" id="CHEBI:59789"/>
    </ligand>
</feature>
<comment type="caution">
    <text evidence="11">The sequence shown here is derived from an EMBL/GenBank/DDBJ whole genome shotgun (WGS) entry which is preliminary data.</text>
</comment>
<proteinExistence type="inferred from homology"/>